<dbReference type="InterPro" id="IPR029063">
    <property type="entry name" value="SAM-dependent_MTases_sf"/>
</dbReference>
<dbReference type="Pfam" id="PF10294">
    <property type="entry name" value="Methyltransf_16"/>
    <property type="match status" value="1"/>
</dbReference>
<accession>A0A6H0XRW9</accession>
<dbReference type="PANTHER" id="PTHR14614">
    <property type="entry name" value="HEPATOCELLULAR CARCINOMA-ASSOCIATED ANTIGEN"/>
    <property type="match status" value="1"/>
</dbReference>
<reference evidence="2 3" key="1">
    <citation type="journal article" date="2016" name="Sci. Rep.">
        <title>Peltaster fructicola genome reveals evolution from an invasive phytopathogen to an ectophytic parasite.</title>
        <authorList>
            <person name="Xu C."/>
            <person name="Chen H."/>
            <person name="Gleason M.L."/>
            <person name="Xu J.R."/>
            <person name="Liu H."/>
            <person name="Zhang R."/>
            <person name="Sun G."/>
        </authorList>
    </citation>
    <scope>NUCLEOTIDE SEQUENCE [LARGE SCALE GENOMIC DNA]</scope>
    <source>
        <strain evidence="2 3">LNHT1506</strain>
    </source>
</reference>
<organism evidence="2 3">
    <name type="scientific">Peltaster fructicola</name>
    <dbReference type="NCBI Taxonomy" id="286661"/>
    <lineage>
        <taxon>Eukaryota</taxon>
        <taxon>Fungi</taxon>
        <taxon>Dikarya</taxon>
        <taxon>Ascomycota</taxon>
        <taxon>Pezizomycotina</taxon>
        <taxon>Dothideomycetes</taxon>
        <taxon>Dothideomycetes incertae sedis</taxon>
        <taxon>Peltaster</taxon>
    </lineage>
</organism>
<name>A0A6H0XRW9_9PEZI</name>
<sequence>MTPDLKAEDLGLQEEEPLDVLDLPQLYTRPSAASLLFTLSELQSEPSSWASTPWSGDSRAISGTSTPYTRRRKVKSEGIPAYLTKIISSALQWIEDDAQKEQIWETAAHELSVRSGRTAQGDLTRSFTIPLSASDIHSLVELWIYEPALTADNLGHKTWASSFMLAQRLCRLKDDLPTNSILELGAGTGLVGMAAACVLCTHVVMTDLPEIVPNLERNLKDNAEIIGATGGTCSSAVLDWRNPECLVIDEQRQAAQSFSLIVAADMVYSQEHPRLLTTTIEYHMRRTPDARLVVEVPLRDAYDADLDILRCELANIGLTISQEGSETGIDDWSSGNDDQPTDVKCWWSVWKWS</sequence>
<dbReference type="Gene3D" id="3.40.50.150">
    <property type="entry name" value="Vaccinia Virus protein VP39"/>
    <property type="match status" value="1"/>
</dbReference>
<evidence type="ECO:0000313" key="3">
    <source>
        <dbReference type="Proteomes" id="UP000503462"/>
    </source>
</evidence>
<keyword evidence="3" id="KW-1185">Reference proteome</keyword>
<dbReference type="AlphaFoldDB" id="A0A6H0XRW9"/>
<protein>
    <recommendedName>
        <fullName evidence="4">FAM86 N-terminal domain-containing protein</fullName>
    </recommendedName>
</protein>
<evidence type="ECO:0008006" key="4">
    <source>
        <dbReference type="Google" id="ProtNLM"/>
    </source>
</evidence>
<dbReference type="Proteomes" id="UP000503462">
    <property type="component" value="Chromosome 2"/>
</dbReference>
<proteinExistence type="predicted"/>
<evidence type="ECO:0000256" key="1">
    <source>
        <dbReference type="SAM" id="MobiDB-lite"/>
    </source>
</evidence>
<dbReference type="GO" id="GO:0008757">
    <property type="term" value="F:S-adenosylmethionine-dependent methyltransferase activity"/>
    <property type="evidence" value="ECO:0007669"/>
    <property type="project" value="UniProtKB-ARBA"/>
</dbReference>
<dbReference type="PANTHER" id="PTHR14614:SF156">
    <property type="entry name" value="PROTEIN-LYSINE N-METHYLTRANSFERASE EFM2"/>
    <property type="match status" value="1"/>
</dbReference>
<dbReference type="EMBL" id="CP051140">
    <property type="protein sequence ID" value="QIW97435.1"/>
    <property type="molecule type" value="Genomic_DNA"/>
</dbReference>
<evidence type="ECO:0000313" key="2">
    <source>
        <dbReference type="EMBL" id="QIW97435.1"/>
    </source>
</evidence>
<dbReference type="CDD" id="cd02440">
    <property type="entry name" value="AdoMet_MTases"/>
    <property type="match status" value="1"/>
</dbReference>
<dbReference type="GO" id="GO:0005829">
    <property type="term" value="C:cytosol"/>
    <property type="evidence" value="ECO:0007669"/>
    <property type="project" value="TreeGrafter"/>
</dbReference>
<dbReference type="SUPFAM" id="SSF53335">
    <property type="entry name" value="S-adenosyl-L-methionine-dependent methyltransferases"/>
    <property type="match status" value="1"/>
</dbReference>
<dbReference type="OrthoDB" id="2671at2759"/>
<feature type="region of interest" description="Disordered" evidence="1">
    <location>
        <begin position="46"/>
        <end position="65"/>
    </location>
</feature>
<dbReference type="InterPro" id="IPR019410">
    <property type="entry name" value="Methyltransf_16"/>
</dbReference>
<gene>
    <name evidence="2" type="ORF">AMS68_002953</name>
</gene>